<organism evidence="12 13">
    <name type="scientific">Romboutsia hominis</name>
    <dbReference type="NCBI Taxonomy" id="1507512"/>
    <lineage>
        <taxon>Bacteria</taxon>
        <taxon>Bacillati</taxon>
        <taxon>Bacillota</taxon>
        <taxon>Clostridia</taxon>
        <taxon>Peptostreptococcales</taxon>
        <taxon>Peptostreptococcaceae</taxon>
        <taxon>Romboutsia</taxon>
    </lineage>
</organism>
<dbReference type="GO" id="GO:0009102">
    <property type="term" value="P:biotin biosynthetic process"/>
    <property type="evidence" value="ECO:0007669"/>
    <property type="project" value="UniProtKB-UniRule"/>
</dbReference>
<dbReference type="InterPro" id="IPR015421">
    <property type="entry name" value="PyrdxlP-dep_Trfase_major"/>
</dbReference>
<dbReference type="InterPro" id="IPR049704">
    <property type="entry name" value="Aminotrans_3_PPA_site"/>
</dbReference>
<dbReference type="GO" id="GO:0030170">
    <property type="term" value="F:pyridoxal phosphate binding"/>
    <property type="evidence" value="ECO:0007669"/>
    <property type="project" value="UniProtKB-UniRule"/>
</dbReference>
<feature type="modified residue" description="N6-(pyridoxal phosphate)lysine" evidence="11">
    <location>
        <position position="283"/>
    </location>
</feature>
<evidence type="ECO:0000313" key="13">
    <source>
        <dbReference type="Proteomes" id="UP000245695"/>
    </source>
</evidence>
<sequence>MSMKKLQEKDLKYIWHPCSQMKDYETFKPIVIEKGKGVFLEDVNGKKYLDAVSSWWVNLFGHSNERINKALYNQANTLEHTIFANFSHKPAINLCEKIINITPDRLDKVFFGDNGSSAIEIALKLSFQYHQQIGKCKKTKFVKISDAYHGETTGALAVSDMDLYSKIYKPMLLDTVKVEGPDCFRCKFDKNRDTCNAECFINMENTIKEIHEEVSAIIVEPIVQCAAGMKIYSPKYLVHLRKLCDKYDINLIADEIAVGFGRTGKMFACEHSDISPDIMCLSKGLTAGYMPLSLVLMSNKIYNAFYDEYNTMKAFLHSHSYSGNALGCSVAVETLKIFEEENVLDKNKDKSDYLRKKVESVLKDIPYVGEYRQIGMIGAIELVKNKDTKEPFESEKRVGYNIYQNALEKGVLLRALGNIIYFMPPYIISKEEIDFMVEVARDSIIKYFKENPVIDKEI</sequence>
<dbReference type="EC" id="2.6.1.62" evidence="11"/>
<dbReference type="NCBIfam" id="NF004624">
    <property type="entry name" value="PRK05964.1"/>
    <property type="match status" value="1"/>
</dbReference>
<comment type="cofactor">
    <cofactor evidence="1 11">
        <name>pyridoxal 5'-phosphate</name>
        <dbReference type="ChEBI" id="CHEBI:597326"/>
    </cofactor>
</comment>
<evidence type="ECO:0000256" key="4">
    <source>
        <dbReference type="ARBA" id="ARBA00022490"/>
    </source>
</evidence>
<dbReference type="InterPro" id="IPR005814">
    <property type="entry name" value="Aminotrans_3"/>
</dbReference>
<keyword evidence="8 11" id="KW-0093">Biotin biosynthesis</keyword>
<name>A0A2P2BQT5_9FIRM</name>
<evidence type="ECO:0000256" key="5">
    <source>
        <dbReference type="ARBA" id="ARBA00022576"/>
    </source>
</evidence>
<proteinExistence type="inferred from homology"/>
<feature type="binding site" evidence="11">
    <location>
        <position position="283"/>
    </location>
    <ligand>
        <name>substrate</name>
    </ligand>
</feature>
<dbReference type="Proteomes" id="UP000245695">
    <property type="component" value="Chromosome 1"/>
</dbReference>
<dbReference type="GO" id="GO:0004015">
    <property type="term" value="F:adenosylmethionine-8-amino-7-oxononanoate transaminase activity"/>
    <property type="evidence" value="ECO:0007669"/>
    <property type="project" value="UniProtKB-UniRule"/>
</dbReference>
<keyword evidence="4 11" id="KW-0963">Cytoplasm</keyword>
<evidence type="ECO:0000256" key="1">
    <source>
        <dbReference type="ARBA" id="ARBA00001933"/>
    </source>
</evidence>
<dbReference type="GO" id="GO:0005737">
    <property type="term" value="C:cytoplasm"/>
    <property type="evidence" value="ECO:0007669"/>
    <property type="project" value="UniProtKB-SubCell"/>
</dbReference>
<dbReference type="Gene3D" id="3.90.1150.10">
    <property type="entry name" value="Aspartate Aminotransferase, domain 1"/>
    <property type="match status" value="1"/>
</dbReference>
<dbReference type="FunFam" id="3.40.640.10:FF:000078">
    <property type="entry name" value="Adenosylmethionine-8-amino-7-oxononanoate aminotransferase"/>
    <property type="match status" value="1"/>
</dbReference>
<dbReference type="CDD" id="cd00610">
    <property type="entry name" value="OAT_like"/>
    <property type="match status" value="1"/>
</dbReference>
<dbReference type="EMBL" id="LN650648">
    <property type="protein sequence ID" value="CEI72730.1"/>
    <property type="molecule type" value="Genomic_DNA"/>
</dbReference>
<feature type="binding site" evidence="11">
    <location>
        <position position="148"/>
    </location>
    <ligand>
        <name>substrate</name>
    </ligand>
</feature>
<reference evidence="12 13" key="1">
    <citation type="submission" date="2014-09" db="EMBL/GenBank/DDBJ databases">
        <authorList>
            <person name="Hornung B.V."/>
        </authorList>
    </citation>
    <scope>NUCLEOTIDE SEQUENCE [LARGE SCALE GENOMIC DNA]</scope>
    <source>
        <strain evidence="12 13">FRIFI</strain>
    </source>
</reference>
<dbReference type="InterPro" id="IPR015424">
    <property type="entry name" value="PyrdxlP-dep_Trfase"/>
</dbReference>
<keyword evidence="6 11" id="KW-0808">Transferase</keyword>
<keyword evidence="13" id="KW-1185">Reference proteome</keyword>
<comment type="pathway">
    <text evidence="11">Cofactor biosynthesis; biotin biosynthesis; 7,8-diaminononanoate from 8-amino-7-oxononanoate (SAM route): step 1/1.</text>
</comment>
<feature type="binding site" evidence="11">
    <location>
        <position position="414"/>
    </location>
    <ligand>
        <name>substrate</name>
    </ligand>
</feature>
<comment type="subcellular location">
    <subcellularLocation>
        <location evidence="2 11">Cytoplasm</location>
    </subcellularLocation>
</comment>
<dbReference type="RefSeq" id="WP_330405594.1">
    <property type="nucleotide sequence ID" value="NZ_LN650648.1"/>
</dbReference>
<keyword evidence="9 11" id="KW-0663">Pyridoxal phosphate</keyword>
<comment type="catalytic activity">
    <reaction evidence="11">
        <text>(8S)-8-amino-7-oxononanoate + S-adenosyl-L-methionine = S-adenosyl-4-methylsulfanyl-2-oxobutanoate + (7R,8S)-7,8-diammoniononanoate</text>
        <dbReference type="Rhea" id="RHEA:16861"/>
        <dbReference type="ChEBI" id="CHEBI:16490"/>
        <dbReference type="ChEBI" id="CHEBI:59789"/>
        <dbReference type="ChEBI" id="CHEBI:149468"/>
        <dbReference type="ChEBI" id="CHEBI:149469"/>
        <dbReference type="EC" id="2.6.1.62"/>
    </reaction>
</comment>
<dbReference type="PANTHER" id="PTHR42684">
    <property type="entry name" value="ADENOSYLMETHIONINE-8-AMINO-7-OXONONANOATE AMINOTRANSFERASE"/>
    <property type="match status" value="1"/>
</dbReference>
<dbReference type="InterPro" id="IPR005815">
    <property type="entry name" value="BioA"/>
</dbReference>
<evidence type="ECO:0000313" key="12">
    <source>
        <dbReference type="EMBL" id="CEI72730.1"/>
    </source>
</evidence>
<dbReference type="PROSITE" id="PS00600">
    <property type="entry name" value="AA_TRANSFER_CLASS_3"/>
    <property type="match status" value="1"/>
</dbReference>
<keyword evidence="7 11" id="KW-0949">S-adenosyl-L-methionine</keyword>
<feature type="site" description="Participates in the substrate recognition with KAPA and in a stacking interaction with the adenine ring of SAM" evidence="11">
    <location>
        <position position="18"/>
    </location>
</feature>
<evidence type="ECO:0000256" key="10">
    <source>
        <dbReference type="ARBA" id="ARBA00060970"/>
    </source>
</evidence>
<feature type="binding site" evidence="11">
    <location>
        <position position="55"/>
    </location>
    <ligand>
        <name>substrate</name>
    </ligand>
</feature>
<dbReference type="UniPathway" id="UPA00078">
    <property type="reaction ID" value="UER00160"/>
</dbReference>
<dbReference type="NCBIfam" id="TIGR00508">
    <property type="entry name" value="bioA"/>
    <property type="match status" value="1"/>
</dbReference>
<dbReference type="PANTHER" id="PTHR42684:SF17">
    <property type="entry name" value="ADENOSYLMETHIONINE-8-AMINO-7-OXONONANOATE AMINOTRANSFERASE"/>
    <property type="match status" value="1"/>
</dbReference>
<keyword evidence="5 11" id="KW-0032">Aminotransferase</keyword>
<dbReference type="InterPro" id="IPR015422">
    <property type="entry name" value="PyrdxlP-dep_Trfase_small"/>
</dbReference>
<feature type="binding site" evidence="11">
    <location>
        <begin position="115"/>
        <end position="116"/>
    </location>
    <ligand>
        <name>pyridoxal 5'-phosphate</name>
        <dbReference type="ChEBI" id="CHEBI:597326"/>
    </ligand>
</feature>
<protein>
    <recommendedName>
        <fullName evidence="11">Adenosylmethionine-8-amino-7-oxononanoate aminotransferase</fullName>
        <ecNumber evidence="11">2.6.1.62</ecNumber>
    </recommendedName>
    <alternativeName>
        <fullName evidence="11">7,8-diamino-pelargonic acid aminotransferase</fullName>
        <shortName evidence="11">DAPA AT</shortName>
        <shortName evidence="11">DAPA aminotransferase</shortName>
    </alternativeName>
    <alternativeName>
        <fullName evidence="11">7,8-diaminononanoate synthase</fullName>
        <shortName evidence="11">DANS</shortName>
    </alternativeName>
    <alternativeName>
        <fullName evidence="11">Diaminopelargonic acid synthase</fullName>
    </alternativeName>
</protein>
<dbReference type="HAMAP" id="MF_00834">
    <property type="entry name" value="BioA"/>
    <property type="match status" value="1"/>
</dbReference>
<dbReference type="KEGG" id="rhom:FRIFI_1193"/>
<feature type="binding site" evidence="11">
    <location>
        <position position="318"/>
    </location>
    <ligand>
        <name>substrate</name>
    </ligand>
</feature>
<comment type="function">
    <text evidence="11">Catalyzes the transfer of the alpha-amino group from S-adenosyl-L-methionine (SAM) to 7-keto-8-aminopelargonic acid (KAPA) to form 7,8-diaminopelargonic acid (DAPA). It is the only aminotransferase known to utilize SAM as an amino donor.</text>
</comment>
<comment type="similarity">
    <text evidence="10 11">Belongs to the class-III pyridoxal-phosphate-dependent aminotransferase family. BioA subfamily.</text>
</comment>
<gene>
    <name evidence="11" type="primary">bioA</name>
    <name evidence="12" type="ORF">FRIFI_1193</name>
</gene>
<dbReference type="AlphaFoldDB" id="A0A2P2BQT5"/>
<dbReference type="PIRSF" id="PIRSF000521">
    <property type="entry name" value="Transaminase_4ab_Lys_Orn"/>
    <property type="match status" value="1"/>
</dbReference>
<evidence type="ECO:0000256" key="9">
    <source>
        <dbReference type="ARBA" id="ARBA00022898"/>
    </source>
</evidence>
<evidence type="ECO:0000256" key="6">
    <source>
        <dbReference type="ARBA" id="ARBA00022679"/>
    </source>
</evidence>
<evidence type="ECO:0000256" key="11">
    <source>
        <dbReference type="HAMAP-Rule" id="MF_00834"/>
    </source>
</evidence>
<evidence type="ECO:0000256" key="2">
    <source>
        <dbReference type="ARBA" id="ARBA00004496"/>
    </source>
</evidence>
<evidence type="ECO:0000256" key="8">
    <source>
        <dbReference type="ARBA" id="ARBA00022756"/>
    </source>
</evidence>
<accession>A0A2P2BQT5</accession>
<feature type="binding site" evidence="11">
    <location>
        <position position="254"/>
    </location>
    <ligand>
        <name>pyridoxal 5'-phosphate</name>
        <dbReference type="ChEBI" id="CHEBI:597326"/>
    </ligand>
</feature>
<dbReference type="SUPFAM" id="SSF53383">
    <property type="entry name" value="PLP-dependent transferases"/>
    <property type="match status" value="1"/>
</dbReference>
<dbReference type="Pfam" id="PF00202">
    <property type="entry name" value="Aminotran_3"/>
    <property type="match status" value="1"/>
</dbReference>
<evidence type="ECO:0000256" key="7">
    <source>
        <dbReference type="ARBA" id="ARBA00022691"/>
    </source>
</evidence>
<evidence type="ECO:0000256" key="3">
    <source>
        <dbReference type="ARBA" id="ARBA00011738"/>
    </source>
</evidence>
<feature type="binding site" evidence="11">
    <location>
        <begin position="319"/>
        <end position="320"/>
    </location>
    <ligand>
        <name>pyridoxal 5'-phosphate</name>
        <dbReference type="ChEBI" id="CHEBI:597326"/>
    </ligand>
</feature>
<dbReference type="Gene3D" id="3.40.640.10">
    <property type="entry name" value="Type I PLP-dependent aspartate aminotransferase-like (Major domain)"/>
    <property type="match status" value="1"/>
</dbReference>
<comment type="subunit">
    <text evidence="3 11">Homodimer.</text>
</comment>